<evidence type="ECO:0000313" key="3">
    <source>
        <dbReference type="EMBL" id="MBL0370860.1"/>
    </source>
</evidence>
<dbReference type="Proteomes" id="UP000633219">
    <property type="component" value="Unassembled WGS sequence"/>
</dbReference>
<evidence type="ECO:0000313" key="4">
    <source>
        <dbReference type="Proteomes" id="UP000633219"/>
    </source>
</evidence>
<dbReference type="PRINTS" id="PR00080">
    <property type="entry name" value="SDRFAMILY"/>
</dbReference>
<dbReference type="PANTHER" id="PTHR43975">
    <property type="entry name" value="ZGC:101858"/>
    <property type="match status" value="1"/>
</dbReference>
<feature type="domain" description="Ketoreductase" evidence="2">
    <location>
        <begin position="20"/>
        <end position="197"/>
    </location>
</feature>
<dbReference type="Pfam" id="PF13561">
    <property type="entry name" value="adh_short_C2"/>
    <property type="match status" value="1"/>
</dbReference>
<organism evidence="3 4">
    <name type="scientific">Rhizobium setariae</name>
    <dbReference type="NCBI Taxonomy" id="2801340"/>
    <lineage>
        <taxon>Bacteria</taxon>
        <taxon>Pseudomonadati</taxon>
        <taxon>Pseudomonadota</taxon>
        <taxon>Alphaproteobacteria</taxon>
        <taxon>Hyphomicrobiales</taxon>
        <taxon>Rhizobiaceae</taxon>
        <taxon>Rhizobium/Agrobacterium group</taxon>
        <taxon>Rhizobium</taxon>
    </lineage>
</organism>
<reference evidence="3" key="1">
    <citation type="submission" date="2021-01" db="EMBL/GenBank/DDBJ databases">
        <title>Rhizobium sp. strain KVB221 16S ribosomal RNA gene Genome sequencing and assembly.</title>
        <authorList>
            <person name="Kang M."/>
        </authorList>
    </citation>
    <scope>NUCLEOTIDE SEQUENCE</scope>
    <source>
        <strain evidence="3">KVB221</strain>
    </source>
</reference>
<protein>
    <submittedName>
        <fullName evidence="3">SDR family oxidoreductase</fullName>
    </submittedName>
</protein>
<dbReference type="InterPro" id="IPR020904">
    <property type="entry name" value="Sc_DH/Rdtase_CS"/>
</dbReference>
<dbReference type="PRINTS" id="PR00081">
    <property type="entry name" value="GDHRDH"/>
</dbReference>
<dbReference type="PANTHER" id="PTHR43975:SF2">
    <property type="entry name" value="EG:BACR7A4.14 PROTEIN-RELATED"/>
    <property type="match status" value="1"/>
</dbReference>
<gene>
    <name evidence="3" type="ORF">JJB09_02350</name>
</gene>
<dbReference type="SMART" id="SM00822">
    <property type="entry name" value="PKS_KR"/>
    <property type="match status" value="1"/>
</dbReference>
<dbReference type="PROSITE" id="PS00061">
    <property type="entry name" value="ADH_SHORT"/>
    <property type="match status" value="1"/>
</dbReference>
<name>A0A936YR76_9HYPH</name>
<dbReference type="CDD" id="cd05233">
    <property type="entry name" value="SDR_c"/>
    <property type="match status" value="1"/>
</dbReference>
<dbReference type="SUPFAM" id="SSF51735">
    <property type="entry name" value="NAD(P)-binding Rossmann-fold domains"/>
    <property type="match status" value="1"/>
</dbReference>
<dbReference type="InterPro" id="IPR002347">
    <property type="entry name" value="SDR_fam"/>
</dbReference>
<dbReference type="FunFam" id="3.40.50.720:FF:000084">
    <property type="entry name" value="Short-chain dehydrogenase reductase"/>
    <property type="match status" value="1"/>
</dbReference>
<keyword evidence="4" id="KW-1185">Reference proteome</keyword>
<dbReference type="InterPro" id="IPR057326">
    <property type="entry name" value="KR_dom"/>
</dbReference>
<proteinExistence type="inferred from homology"/>
<sequence>MHFQIIQEEVILVPGSSGRPVVLVTGGGSGIGAATALRLAGEYDVAICGRRGDALNAVAERAEGIHPFVADIGNPAAASKLIDEVVARFGRLDGLVLNAGIVITKPFAETSLDNWNQQIAVNLTGPFVLAQTALPHLLARKGAIVSVSSVGAVQTGPGLAAYSASKAGLTLMTQAIAYEHARNGLRANIVAPGWIRTEMGDEEMATMNIAEDLEGAYAKVSEDVPQRRAGTADEAAEAIAWLLSPAASFVNGAVLAVDGGSLIANVGMTFFDKIA</sequence>
<comment type="similarity">
    <text evidence="1">Belongs to the short-chain dehydrogenases/reductases (SDR) family.</text>
</comment>
<dbReference type="EMBL" id="JAEQNC010000001">
    <property type="protein sequence ID" value="MBL0370860.1"/>
    <property type="molecule type" value="Genomic_DNA"/>
</dbReference>
<evidence type="ECO:0000259" key="2">
    <source>
        <dbReference type="SMART" id="SM00822"/>
    </source>
</evidence>
<evidence type="ECO:0000256" key="1">
    <source>
        <dbReference type="ARBA" id="ARBA00006484"/>
    </source>
</evidence>
<dbReference type="InterPro" id="IPR036291">
    <property type="entry name" value="NAD(P)-bd_dom_sf"/>
</dbReference>
<dbReference type="Gene3D" id="3.40.50.720">
    <property type="entry name" value="NAD(P)-binding Rossmann-like Domain"/>
    <property type="match status" value="1"/>
</dbReference>
<dbReference type="AlphaFoldDB" id="A0A936YR76"/>
<comment type="caution">
    <text evidence="3">The sequence shown here is derived from an EMBL/GenBank/DDBJ whole genome shotgun (WGS) entry which is preliminary data.</text>
</comment>
<accession>A0A936YR76</accession>